<evidence type="ECO:0000313" key="2">
    <source>
        <dbReference type="Proteomes" id="UP000478052"/>
    </source>
</evidence>
<gene>
    <name evidence="1" type="ORF">FWK35_00015257</name>
</gene>
<reference evidence="1 2" key="1">
    <citation type="submission" date="2019-08" db="EMBL/GenBank/DDBJ databases">
        <title>Whole genome of Aphis craccivora.</title>
        <authorList>
            <person name="Voronova N.V."/>
            <person name="Shulinski R.S."/>
            <person name="Bandarenka Y.V."/>
            <person name="Zhorov D.G."/>
            <person name="Warner D."/>
        </authorList>
    </citation>
    <scope>NUCLEOTIDE SEQUENCE [LARGE SCALE GENOMIC DNA]</scope>
    <source>
        <strain evidence="1">180601</strain>
        <tissue evidence="1">Whole Body</tissue>
    </source>
</reference>
<accession>A0A6G0YNH8</accession>
<evidence type="ECO:0000313" key="1">
    <source>
        <dbReference type="EMBL" id="KAF0759199.1"/>
    </source>
</evidence>
<name>A0A6G0YNH8_APHCR</name>
<dbReference type="EMBL" id="VUJU01003072">
    <property type="protein sequence ID" value="KAF0759199.1"/>
    <property type="molecule type" value="Genomic_DNA"/>
</dbReference>
<organism evidence="1 2">
    <name type="scientific">Aphis craccivora</name>
    <name type="common">Cowpea aphid</name>
    <dbReference type="NCBI Taxonomy" id="307492"/>
    <lineage>
        <taxon>Eukaryota</taxon>
        <taxon>Metazoa</taxon>
        <taxon>Ecdysozoa</taxon>
        <taxon>Arthropoda</taxon>
        <taxon>Hexapoda</taxon>
        <taxon>Insecta</taxon>
        <taxon>Pterygota</taxon>
        <taxon>Neoptera</taxon>
        <taxon>Paraneoptera</taxon>
        <taxon>Hemiptera</taxon>
        <taxon>Sternorrhyncha</taxon>
        <taxon>Aphidomorpha</taxon>
        <taxon>Aphidoidea</taxon>
        <taxon>Aphididae</taxon>
        <taxon>Aphidini</taxon>
        <taxon>Aphis</taxon>
        <taxon>Aphis</taxon>
    </lineage>
</organism>
<comment type="caution">
    <text evidence="1">The sequence shown here is derived from an EMBL/GenBank/DDBJ whole genome shotgun (WGS) entry which is preliminary data.</text>
</comment>
<dbReference type="AlphaFoldDB" id="A0A6G0YNH8"/>
<dbReference type="Proteomes" id="UP000478052">
    <property type="component" value="Unassembled WGS sequence"/>
</dbReference>
<proteinExistence type="predicted"/>
<protein>
    <submittedName>
        <fullName evidence="1">MULE domain-containing protein</fullName>
    </submittedName>
</protein>
<sequence>MLRGSLIDQRKTTEDPAITRHRHRETRVSVTSARRGKARQAQDKTRIDVECLSKSKQNMTCWVESKVKNRLNECLFNSLEIPFGRVEKPADERVTRFVDYLVDVYISEETQYPPEV</sequence>
<keyword evidence="2" id="KW-1185">Reference proteome</keyword>